<evidence type="ECO:0000259" key="3">
    <source>
        <dbReference type="PROSITE" id="PS50869"/>
    </source>
</evidence>
<feature type="domain" description="BRICHOS" evidence="3">
    <location>
        <begin position="226"/>
        <end position="315"/>
    </location>
</feature>
<dbReference type="Proteomes" id="UP000827986">
    <property type="component" value="Unassembled WGS sequence"/>
</dbReference>
<keyword evidence="5" id="KW-1185">Reference proteome</keyword>
<name>A0A9D3XAZ9_9SAUR</name>
<dbReference type="Pfam" id="PF04089">
    <property type="entry name" value="BRICHOS"/>
    <property type="match status" value="3"/>
</dbReference>
<keyword evidence="1" id="KW-1015">Disulfide bond</keyword>
<keyword evidence="2" id="KW-1133">Transmembrane helix</keyword>
<gene>
    <name evidence="4" type="ORF">KIL84_010394</name>
</gene>
<dbReference type="EMBL" id="JAHDVG010000474">
    <property type="protein sequence ID" value="KAH1176692.1"/>
    <property type="molecule type" value="Genomic_DNA"/>
</dbReference>
<evidence type="ECO:0000256" key="2">
    <source>
        <dbReference type="SAM" id="Phobius"/>
    </source>
</evidence>
<accession>A0A9D3XAZ9</accession>
<dbReference type="PANTHER" id="PTHR16483">
    <property type="entry name" value="GASTROKINE 1"/>
    <property type="match status" value="1"/>
</dbReference>
<dbReference type="PROSITE" id="PS50869">
    <property type="entry name" value="BRICHOS"/>
    <property type="match status" value="2"/>
</dbReference>
<sequence length="349" mass="38847">MLCNIHVSSFFFVLKELFATRLFNKRACIVAKMNKDAFPSLEKLSKFKDQKSQQRDQGLNDQRRPNCSIISVVTLIVIAALLGVFLAPIFANDNVNENNQGNKGGNSHQTVSINNDKHVANIDTNNGWNSWNSVWDYGNGFMATRVFSKKSCIIAKMNKNIMPDIAVIPKLISERKILLLVVLGIFMNPVFASNNIQLINQGNDGGTVYQTVNINHDVNVAIFNIYSGAHSSNAIFDYDHGIIAYHMPYKKVCVVSRMNRATFPTLNQLEDMVNNQRDLNSLHRSYGISRNYVRNVAGLGAPIQATCGGLSTYWATEYDRPQNLLSGTGCVGVKLFILDVNLCGGLKLF</sequence>
<feature type="transmembrane region" description="Helical" evidence="2">
    <location>
        <begin position="69"/>
        <end position="91"/>
    </location>
</feature>
<feature type="domain" description="BRICHOS" evidence="3">
    <location>
        <begin position="125"/>
        <end position="211"/>
    </location>
</feature>
<evidence type="ECO:0000313" key="4">
    <source>
        <dbReference type="EMBL" id="KAH1176692.1"/>
    </source>
</evidence>
<dbReference type="InterPro" id="IPR007084">
    <property type="entry name" value="BRICHOS_dom"/>
</dbReference>
<dbReference type="SMART" id="SM01039">
    <property type="entry name" value="BRICHOS"/>
    <property type="match status" value="2"/>
</dbReference>
<dbReference type="InterPro" id="IPR051772">
    <property type="entry name" value="Gastrokine"/>
</dbReference>
<proteinExistence type="predicted"/>
<protein>
    <recommendedName>
        <fullName evidence="3">BRICHOS domain-containing protein</fullName>
    </recommendedName>
</protein>
<organism evidence="4 5">
    <name type="scientific">Mauremys mutica</name>
    <name type="common">yellowpond turtle</name>
    <dbReference type="NCBI Taxonomy" id="74926"/>
    <lineage>
        <taxon>Eukaryota</taxon>
        <taxon>Metazoa</taxon>
        <taxon>Chordata</taxon>
        <taxon>Craniata</taxon>
        <taxon>Vertebrata</taxon>
        <taxon>Euteleostomi</taxon>
        <taxon>Archelosauria</taxon>
        <taxon>Testudinata</taxon>
        <taxon>Testudines</taxon>
        <taxon>Cryptodira</taxon>
        <taxon>Durocryptodira</taxon>
        <taxon>Testudinoidea</taxon>
        <taxon>Geoemydidae</taxon>
        <taxon>Geoemydinae</taxon>
        <taxon>Mauremys</taxon>
    </lineage>
</organism>
<dbReference type="Gene3D" id="3.30.390.150">
    <property type="match status" value="3"/>
</dbReference>
<evidence type="ECO:0000256" key="1">
    <source>
        <dbReference type="ARBA" id="ARBA00023157"/>
    </source>
</evidence>
<evidence type="ECO:0000313" key="5">
    <source>
        <dbReference type="Proteomes" id="UP000827986"/>
    </source>
</evidence>
<keyword evidence="2" id="KW-0472">Membrane</keyword>
<dbReference type="AlphaFoldDB" id="A0A9D3XAZ9"/>
<keyword evidence="2" id="KW-0812">Transmembrane</keyword>
<reference evidence="4" key="1">
    <citation type="submission" date="2021-09" db="EMBL/GenBank/DDBJ databases">
        <title>The genome of Mauremys mutica provides insights into the evolution of semi-aquatic lifestyle.</title>
        <authorList>
            <person name="Gong S."/>
            <person name="Gao Y."/>
        </authorList>
    </citation>
    <scope>NUCLEOTIDE SEQUENCE</scope>
    <source>
        <strain evidence="4">MM-2020</strain>
        <tissue evidence="4">Muscle</tissue>
    </source>
</reference>
<comment type="caution">
    <text evidence="4">The sequence shown here is derived from an EMBL/GenBank/DDBJ whole genome shotgun (WGS) entry which is preliminary data.</text>
</comment>